<proteinExistence type="inferred from homology"/>
<dbReference type="GO" id="GO:0005975">
    <property type="term" value="P:carbohydrate metabolic process"/>
    <property type="evidence" value="ECO:0007669"/>
    <property type="project" value="InterPro"/>
</dbReference>
<evidence type="ECO:0000256" key="3">
    <source>
        <dbReference type="ARBA" id="ARBA00023295"/>
    </source>
</evidence>
<evidence type="ECO:0000256" key="6">
    <source>
        <dbReference type="SAM" id="SignalP"/>
    </source>
</evidence>
<organism evidence="7 8">
    <name type="scientific">Handroanthus impetiginosus</name>
    <dbReference type="NCBI Taxonomy" id="429701"/>
    <lineage>
        <taxon>Eukaryota</taxon>
        <taxon>Viridiplantae</taxon>
        <taxon>Streptophyta</taxon>
        <taxon>Embryophyta</taxon>
        <taxon>Tracheophyta</taxon>
        <taxon>Spermatophyta</taxon>
        <taxon>Magnoliopsida</taxon>
        <taxon>eudicotyledons</taxon>
        <taxon>Gunneridae</taxon>
        <taxon>Pentapetalae</taxon>
        <taxon>asterids</taxon>
        <taxon>lamiids</taxon>
        <taxon>Lamiales</taxon>
        <taxon>Bignoniaceae</taxon>
        <taxon>Crescentiina</taxon>
        <taxon>Tabebuia alliance</taxon>
        <taxon>Handroanthus</taxon>
    </lineage>
</organism>
<dbReference type="STRING" id="429701.A0A2G9HLC1"/>
<name>A0A2G9HLC1_9LAMI</name>
<dbReference type="Gene3D" id="3.20.20.80">
    <property type="entry name" value="Glycosidases"/>
    <property type="match status" value="1"/>
</dbReference>
<evidence type="ECO:0000256" key="4">
    <source>
        <dbReference type="RuleBase" id="RU004335"/>
    </source>
</evidence>
<feature type="signal peptide" evidence="6">
    <location>
        <begin position="1"/>
        <end position="28"/>
    </location>
</feature>
<dbReference type="EC" id="3.2.1.39" evidence="7"/>
<evidence type="ECO:0000313" key="8">
    <source>
        <dbReference type="Proteomes" id="UP000231279"/>
    </source>
</evidence>
<feature type="chain" id="PRO_5013742142" evidence="6">
    <location>
        <begin position="29"/>
        <end position="343"/>
    </location>
</feature>
<keyword evidence="3 5" id="KW-0326">Glycosidase</keyword>
<evidence type="ECO:0000256" key="2">
    <source>
        <dbReference type="ARBA" id="ARBA00022801"/>
    </source>
</evidence>
<gene>
    <name evidence="7" type="ORF">CDL12_09028</name>
</gene>
<protein>
    <submittedName>
        <fullName evidence="7">Glucan endo-1,3-beta-D-glucosidase</fullName>
        <ecNumber evidence="7">3.2.1.39</ecNumber>
    </submittedName>
</protein>
<dbReference type="Pfam" id="PF00332">
    <property type="entry name" value="Glyco_hydro_17"/>
    <property type="match status" value="1"/>
</dbReference>
<dbReference type="EMBL" id="NKXS01001475">
    <property type="protein sequence ID" value="PIN18304.1"/>
    <property type="molecule type" value="Genomic_DNA"/>
</dbReference>
<accession>A0A2G9HLC1</accession>
<dbReference type="OrthoDB" id="941679at2759"/>
<keyword evidence="8" id="KW-1185">Reference proteome</keyword>
<comment type="similarity">
    <text evidence="1 4">Belongs to the glycosyl hydrolase 17 family.</text>
</comment>
<dbReference type="PROSITE" id="PS00587">
    <property type="entry name" value="GLYCOSYL_HYDROL_F17"/>
    <property type="match status" value="1"/>
</dbReference>
<keyword evidence="6" id="KW-0732">Signal</keyword>
<comment type="caution">
    <text evidence="7">The sequence shown here is derived from an EMBL/GenBank/DDBJ whole genome shotgun (WGS) entry which is preliminary data.</text>
</comment>
<dbReference type="SUPFAM" id="SSF51445">
    <property type="entry name" value="(Trans)glycosidases"/>
    <property type="match status" value="1"/>
</dbReference>
<evidence type="ECO:0000313" key="7">
    <source>
        <dbReference type="EMBL" id="PIN18304.1"/>
    </source>
</evidence>
<dbReference type="InterPro" id="IPR044965">
    <property type="entry name" value="Glyco_hydro_17_plant"/>
</dbReference>
<sequence>MDNKVNQFMPAKAILCLLILCTLDFTVAQTGVCYGRLGNDLPSPRDVVALYNQNNIRRLRIYDPYQLALQALQGSNIEVILDVPNTDLQNVAASQANANTWVQNNVRNYPNVRFRYIAVGNEVSPLRDTSQYVRYVLPALQNIQNAISNAGLGNKIKVSTAIETGVLGNSYPPADGVFRSDVTSYLNPIIRFLVNNHAPLLVNVYPYFAYIGGKGQIDLRYALFQSDGITVPGGIRYQNLFYAMVDAMYAALEKNGGSSLQIVVSESGWPSAGGDAATLDNERIYITNLIQHVKSGTPKRPGRPIETYIFATFDENQKRGAETERHFGIFSPNRQPKFGFMFN</sequence>
<keyword evidence="2 5" id="KW-0378">Hydrolase</keyword>
<reference evidence="8" key="1">
    <citation type="journal article" date="2018" name="Gigascience">
        <title>Genome assembly of the Pink Ipe (Handroanthus impetiginosus, Bignoniaceae), a highly valued, ecologically keystone Neotropical timber forest tree.</title>
        <authorList>
            <person name="Silva-Junior O.B."/>
            <person name="Grattapaglia D."/>
            <person name="Novaes E."/>
            <person name="Collevatti R.G."/>
        </authorList>
    </citation>
    <scope>NUCLEOTIDE SEQUENCE [LARGE SCALE GENOMIC DNA]</scope>
    <source>
        <strain evidence="8">cv. UFG-1</strain>
    </source>
</reference>
<dbReference type="GO" id="GO:0042973">
    <property type="term" value="F:glucan endo-1,3-beta-D-glucosidase activity"/>
    <property type="evidence" value="ECO:0007669"/>
    <property type="project" value="UniProtKB-EC"/>
</dbReference>
<evidence type="ECO:0000256" key="1">
    <source>
        <dbReference type="ARBA" id="ARBA00008773"/>
    </source>
</evidence>
<dbReference type="PANTHER" id="PTHR32227">
    <property type="entry name" value="GLUCAN ENDO-1,3-BETA-GLUCOSIDASE BG1-RELATED-RELATED"/>
    <property type="match status" value="1"/>
</dbReference>
<dbReference type="InterPro" id="IPR000490">
    <property type="entry name" value="Glyco_hydro_17"/>
</dbReference>
<dbReference type="Proteomes" id="UP000231279">
    <property type="component" value="Unassembled WGS sequence"/>
</dbReference>
<evidence type="ECO:0000256" key="5">
    <source>
        <dbReference type="RuleBase" id="RU004336"/>
    </source>
</evidence>
<dbReference type="InterPro" id="IPR017853">
    <property type="entry name" value="GH"/>
</dbReference>
<dbReference type="AlphaFoldDB" id="A0A2G9HLC1"/>
<dbReference type="FunFam" id="3.20.20.80:FF:000010">
    <property type="entry name" value="glucan endo-1,3-beta-glucosidase, basic"/>
    <property type="match status" value="1"/>
</dbReference>